<name>A0A4Z2ICF5_9TELE</name>
<dbReference type="AlphaFoldDB" id="A0A4Z2ICF5"/>
<comment type="caution">
    <text evidence="2">The sequence shown here is derived from an EMBL/GenBank/DDBJ whole genome shotgun (WGS) entry which is preliminary data.</text>
</comment>
<accession>A0A4Z2ICF5</accession>
<gene>
    <name evidence="2" type="ORF">EYF80_014458</name>
</gene>
<dbReference type="Proteomes" id="UP000314294">
    <property type="component" value="Unassembled WGS sequence"/>
</dbReference>
<keyword evidence="3" id="KW-1185">Reference proteome</keyword>
<evidence type="ECO:0000313" key="2">
    <source>
        <dbReference type="EMBL" id="TNN75411.1"/>
    </source>
</evidence>
<sequence length="124" mass="14068">MMSRRPEATSEARAAESVKNGQNEEKEEREWAECQKKSVDQRKCWRGSEVQDLHLTLCATYRVCYTACATICYIPCVLRTMCATPHVLQRRRWCVVSIVLPVVCLNSGSVFTTCTCVSVLCGWL</sequence>
<organism evidence="2 3">
    <name type="scientific">Liparis tanakae</name>
    <name type="common">Tanaka's snailfish</name>
    <dbReference type="NCBI Taxonomy" id="230148"/>
    <lineage>
        <taxon>Eukaryota</taxon>
        <taxon>Metazoa</taxon>
        <taxon>Chordata</taxon>
        <taxon>Craniata</taxon>
        <taxon>Vertebrata</taxon>
        <taxon>Euteleostomi</taxon>
        <taxon>Actinopterygii</taxon>
        <taxon>Neopterygii</taxon>
        <taxon>Teleostei</taxon>
        <taxon>Neoteleostei</taxon>
        <taxon>Acanthomorphata</taxon>
        <taxon>Eupercaria</taxon>
        <taxon>Perciformes</taxon>
        <taxon>Cottioidei</taxon>
        <taxon>Cottales</taxon>
        <taxon>Liparidae</taxon>
        <taxon>Liparis</taxon>
    </lineage>
</organism>
<evidence type="ECO:0000256" key="1">
    <source>
        <dbReference type="SAM" id="MobiDB-lite"/>
    </source>
</evidence>
<proteinExistence type="predicted"/>
<dbReference type="EMBL" id="SRLO01000104">
    <property type="protein sequence ID" value="TNN75411.1"/>
    <property type="molecule type" value="Genomic_DNA"/>
</dbReference>
<feature type="region of interest" description="Disordered" evidence="1">
    <location>
        <begin position="1"/>
        <end position="37"/>
    </location>
</feature>
<evidence type="ECO:0000313" key="3">
    <source>
        <dbReference type="Proteomes" id="UP000314294"/>
    </source>
</evidence>
<reference evidence="2 3" key="1">
    <citation type="submission" date="2019-03" db="EMBL/GenBank/DDBJ databases">
        <title>First draft genome of Liparis tanakae, snailfish: a comprehensive survey of snailfish specific genes.</title>
        <authorList>
            <person name="Kim W."/>
            <person name="Song I."/>
            <person name="Jeong J.-H."/>
            <person name="Kim D."/>
            <person name="Kim S."/>
            <person name="Ryu S."/>
            <person name="Song J.Y."/>
            <person name="Lee S.K."/>
        </authorList>
    </citation>
    <scope>NUCLEOTIDE SEQUENCE [LARGE SCALE GENOMIC DNA]</scope>
    <source>
        <tissue evidence="2">Muscle</tissue>
    </source>
</reference>
<protein>
    <submittedName>
        <fullName evidence="2">Uncharacterized protein</fullName>
    </submittedName>
</protein>